<evidence type="ECO:0000313" key="3">
    <source>
        <dbReference type="EMBL" id="EEB15154.1"/>
    </source>
</evidence>
<evidence type="ECO:0000313" key="4">
    <source>
        <dbReference type="EnsemblMetazoa" id="PHUM351650-PA"/>
    </source>
</evidence>
<dbReference type="FunCoup" id="E0VP48">
    <property type="interactions" value="61"/>
</dbReference>
<reference evidence="3" key="2">
    <citation type="submission" date="2007-04" db="EMBL/GenBank/DDBJ databases">
        <title>The genome of the human body louse.</title>
        <authorList>
            <consortium name="The Human Body Louse Genome Consortium"/>
            <person name="Kirkness E."/>
            <person name="Walenz B."/>
            <person name="Hass B."/>
            <person name="Bruggner R."/>
            <person name="Strausberg R."/>
        </authorList>
    </citation>
    <scope>NUCLEOTIDE SEQUENCE</scope>
    <source>
        <strain evidence="3">USDA</strain>
    </source>
</reference>
<dbReference type="CTD" id="8231979"/>
<dbReference type="HOGENOM" id="CLU_033162_0_0_1"/>
<dbReference type="GeneID" id="8231979"/>
<sequence>MIPTVAEFFPEINGNLNKVVWAHAVNNQTALSSALKDSKIMMLEADVILGSRTGQDGLQPVMGHPPTTVSDLTLLEFLEAVIKFQSEHKKGVKLDFKTTESFNASWSAIDLIKSKITFPFFLNADILSGPIDSTIKPVDPDIFLSLSSKKFPSSTLSLGWTTRYGPGMEGSYSQEQLNEMLLILKKNNIQQPVTLCVRAGIAANTFEIKTLMDKINDYQQSNFTTLTIWMSTNSDPVNVTNLRDFILYVGPSRTFLDLPKFILDKLSLDNDSSTSINTTQKALHTFFVCMYNNILNFFF</sequence>
<dbReference type="eggNOG" id="KOG3748">
    <property type="taxonomic scope" value="Eukaryota"/>
</dbReference>
<dbReference type="KEGG" id="phu:Phum_PHUM351650"/>
<dbReference type="GO" id="GO:0005615">
    <property type="term" value="C:extracellular space"/>
    <property type="evidence" value="ECO:0007669"/>
    <property type="project" value="TreeGrafter"/>
</dbReference>
<dbReference type="EnsemblMetazoa" id="PHUM351650-RA">
    <property type="protein sequence ID" value="PHUM351650-PA"/>
    <property type="gene ID" value="PHUM351650"/>
</dbReference>
<evidence type="ECO:0000313" key="5">
    <source>
        <dbReference type="Proteomes" id="UP000009046"/>
    </source>
</evidence>
<evidence type="ECO:0000259" key="2">
    <source>
        <dbReference type="Pfam" id="PF10223"/>
    </source>
</evidence>
<dbReference type="PANTHER" id="PTHR21184:SF6">
    <property type="entry name" value="CONSERVED PLASMA MEMBRANE PROTEIN"/>
    <property type="match status" value="1"/>
</dbReference>
<reference evidence="3" key="1">
    <citation type="submission" date="2007-04" db="EMBL/GenBank/DDBJ databases">
        <title>Annotation of Pediculus humanus corporis strain USDA.</title>
        <authorList>
            <person name="Kirkness E."/>
            <person name="Hannick L."/>
            <person name="Hass B."/>
            <person name="Bruggner R."/>
            <person name="Lawson D."/>
            <person name="Bidwell S."/>
            <person name="Joardar V."/>
            <person name="Caler E."/>
            <person name="Walenz B."/>
            <person name="Inman J."/>
            <person name="Schobel S."/>
            <person name="Galinsky K."/>
            <person name="Amedeo P."/>
            <person name="Strausberg R."/>
        </authorList>
    </citation>
    <scope>NUCLEOTIDE SEQUENCE</scope>
    <source>
        <strain evidence="3">USDA</strain>
    </source>
</reference>
<organism>
    <name type="scientific">Pediculus humanus subsp. corporis</name>
    <name type="common">Body louse</name>
    <dbReference type="NCBI Taxonomy" id="121224"/>
    <lineage>
        <taxon>Eukaryota</taxon>
        <taxon>Metazoa</taxon>
        <taxon>Ecdysozoa</taxon>
        <taxon>Arthropoda</taxon>
        <taxon>Hexapoda</taxon>
        <taxon>Insecta</taxon>
        <taxon>Pterygota</taxon>
        <taxon>Neoptera</taxon>
        <taxon>Paraneoptera</taxon>
        <taxon>Psocodea</taxon>
        <taxon>Troctomorpha</taxon>
        <taxon>Phthiraptera</taxon>
        <taxon>Anoplura</taxon>
        <taxon>Pediculidae</taxon>
        <taxon>Pediculus</taxon>
    </lineage>
</organism>
<gene>
    <name evidence="4" type="primary">8231979</name>
    <name evidence="3" type="ORF">Phum_PHUM351650</name>
</gene>
<dbReference type="Pfam" id="PF10223">
    <property type="entry name" value="Menorin_N"/>
    <property type="match status" value="1"/>
</dbReference>
<dbReference type="VEuPathDB" id="VectorBase:PHUM351650"/>
<dbReference type="OMA" id="GFTLWWA"/>
<dbReference type="STRING" id="121224.E0VP48"/>
<feature type="domain" description="Menorin-like" evidence="2">
    <location>
        <begin position="15"/>
        <end position="260"/>
    </location>
</feature>
<name>E0VP48_PEDHC</name>
<accession>E0VP48</accession>
<keyword evidence="5" id="KW-1185">Reference proteome</keyword>
<dbReference type="EMBL" id="AAZO01004087">
    <property type="status" value="NOT_ANNOTATED_CDS"/>
    <property type="molecule type" value="Genomic_DNA"/>
</dbReference>
<dbReference type="EMBL" id="DS235354">
    <property type="protein sequence ID" value="EEB15154.1"/>
    <property type="molecule type" value="Genomic_DNA"/>
</dbReference>
<dbReference type="AlphaFoldDB" id="E0VP48"/>
<dbReference type="InParanoid" id="E0VP48"/>
<dbReference type="InterPro" id="IPR019356">
    <property type="entry name" value="Menorin_dom"/>
</dbReference>
<comment type="similarity">
    <text evidence="1">Belongs to the menorin family.</text>
</comment>
<dbReference type="PANTHER" id="PTHR21184">
    <property type="entry name" value="MENORIN (DENDRITIC BRANCHING PROTEIN)"/>
    <property type="match status" value="1"/>
</dbReference>
<proteinExistence type="inferred from homology"/>
<reference evidence="4" key="3">
    <citation type="submission" date="2021-02" db="UniProtKB">
        <authorList>
            <consortium name="EnsemblMetazoa"/>
        </authorList>
    </citation>
    <scope>IDENTIFICATION</scope>
    <source>
        <strain evidence="4">USDA</strain>
    </source>
</reference>
<dbReference type="OrthoDB" id="413402at2759"/>
<dbReference type="Proteomes" id="UP000009046">
    <property type="component" value="Unassembled WGS sequence"/>
</dbReference>
<evidence type="ECO:0000256" key="1">
    <source>
        <dbReference type="ARBA" id="ARBA00044953"/>
    </source>
</evidence>
<dbReference type="RefSeq" id="XP_002427892.1">
    <property type="nucleotide sequence ID" value="XM_002427847.1"/>
</dbReference>
<protein>
    <recommendedName>
        <fullName evidence="2">Menorin-like domain-containing protein</fullName>
    </recommendedName>
</protein>